<organism evidence="10 11">
    <name type="scientific">Forsythia ovata</name>
    <dbReference type="NCBI Taxonomy" id="205694"/>
    <lineage>
        <taxon>Eukaryota</taxon>
        <taxon>Viridiplantae</taxon>
        <taxon>Streptophyta</taxon>
        <taxon>Embryophyta</taxon>
        <taxon>Tracheophyta</taxon>
        <taxon>Spermatophyta</taxon>
        <taxon>Magnoliopsida</taxon>
        <taxon>eudicotyledons</taxon>
        <taxon>Gunneridae</taxon>
        <taxon>Pentapetalae</taxon>
        <taxon>asterids</taxon>
        <taxon>lamiids</taxon>
        <taxon>Lamiales</taxon>
        <taxon>Oleaceae</taxon>
        <taxon>Forsythieae</taxon>
        <taxon>Forsythia</taxon>
    </lineage>
</organism>
<evidence type="ECO:0000256" key="8">
    <source>
        <dbReference type="RuleBase" id="RU003682"/>
    </source>
</evidence>
<feature type="domain" description="Fe2OG dioxygenase" evidence="9">
    <location>
        <begin position="253"/>
        <end position="353"/>
    </location>
</feature>
<dbReference type="InterPro" id="IPR050295">
    <property type="entry name" value="Plant_2OG-oxidoreductases"/>
</dbReference>
<keyword evidence="4" id="KW-0223">Dioxygenase</keyword>
<dbReference type="Pfam" id="PF03171">
    <property type="entry name" value="2OG-FeII_Oxy"/>
    <property type="match status" value="1"/>
</dbReference>
<evidence type="ECO:0000256" key="5">
    <source>
        <dbReference type="ARBA" id="ARBA00023002"/>
    </source>
</evidence>
<evidence type="ECO:0000256" key="3">
    <source>
        <dbReference type="ARBA" id="ARBA00022723"/>
    </source>
</evidence>
<evidence type="ECO:0000313" key="11">
    <source>
        <dbReference type="Proteomes" id="UP001604277"/>
    </source>
</evidence>
<evidence type="ECO:0000256" key="7">
    <source>
        <dbReference type="ARBA" id="ARBA00052233"/>
    </source>
</evidence>
<evidence type="ECO:0000313" key="10">
    <source>
        <dbReference type="EMBL" id="KAL2514976.1"/>
    </source>
</evidence>
<evidence type="ECO:0000259" key="9">
    <source>
        <dbReference type="PROSITE" id="PS51471"/>
    </source>
</evidence>
<dbReference type="InterPro" id="IPR027443">
    <property type="entry name" value="IPNS-like_sf"/>
</dbReference>
<dbReference type="AlphaFoldDB" id="A0ABD1TQG6"/>
<dbReference type="GO" id="GO:0046872">
    <property type="term" value="F:metal ion binding"/>
    <property type="evidence" value="ECO:0007669"/>
    <property type="project" value="UniProtKB-KW"/>
</dbReference>
<dbReference type="InterPro" id="IPR044861">
    <property type="entry name" value="IPNS-like_FE2OG_OXY"/>
</dbReference>
<dbReference type="EMBL" id="JBFOLJ010000008">
    <property type="protein sequence ID" value="KAL2514976.1"/>
    <property type="molecule type" value="Genomic_DNA"/>
</dbReference>
<dbReference type="PROSITE" id="PS51471">
    <property type="entry name" value="FE2OG_OXY"/>
    <property type="match status" value="1"/>
</dbReference>
<comment type="catalytic activity">
    <reaction evidence="7">
        <text>salicylate + NADH + O2 + H(+) = 2,3-dihydroxybenzoate + NAD(+) + H2O</text>
        <dbReference type="Rhea" id="RHEA:51792"/>
        <dbReference type="ChEBI" id="CHEBI:15377"/>
        <dbReference type="ChEBI" id="CHEBI:15378"/>
        <dbReference type="ChEBI" id="CHEBI:15379"/>
        <dbReference type="ChEBI" id="CHEBI:30762"/>
        <dbReference type="ChEBI" id="CHEBI:36654"/>
        <dbReference type="ChEBI" id="CHEBI:57540"/>
        <dbReference type="ChEBI" id="CHEBI:57945"/>
    </reaction>
</comment>
<dbReference type="SUPFAM" id="SSF51197">
    <property type="entry name" value="Clavaminate synthase-like"/>
    <property type="match status" value="1"/>
</dbReference>
<evidence type="ECO:0000256" key="2">
    <source>
        <dbReference type="ARBA" id="ARBA00008056"/>
    </source>
</evidence>
<protein>
    <submittedName>
        <fullName evidence="10">2-oxoglutarate (2OG) and Fe(II)-dependent oxygenase superfamily protein</fullName>
    </submittedName>
</protein>
<comment type="cofactor">
    <cofactor evidence="1">
        <name>L-ascorbate</name>
        <dbReference type="ChEBI" id="CHEBI:38290"/>
    </cofactor>
</comment>
<dbReference type="FunFam" id="2.60.120.330:FF:000007">
    <property type="entry name" value="Protein DMR6-like oxygenase 2"/>
    <property type="match status" value="1"/>
</dbReference>
<dbReference type="GO" id="GO:0016706">
    <property type="term" value="F:2-oxoglutarate-dependent dioxygenase activity"/>
    <property type="evidence" value="ECO:0007669"/>
    <property type="project" value="UniProtKB-ARBA"/>
</dbReference>
<dbReference type="PANTHER" id="PTHR47991">
    <property type="entry name" value="OXOGLUTARATE/IRON-DEPENDENT DIOXYGENASE"/>
    <property type="match status" value="1"/>
</dbReference>
<evidence type="ECO:0000256" key="6">
    <source>
        <dbReference type="ARBA" id="ARBA00023004"/>
    </source>
</evidence>
<dbReference type="InterPro" id="IPR026992">
    <property type="entry name" value="DIOX_N"/>
</dbReference>
<dbReference type="Gene3D" id="2.60.120.330">
    <property type="entry name" value="B-lactam Antibiotic, Isopenicillin N Synthase, Chain"/>
    <property type="match status" value="1"/>
</dbReference>
<gene>
    <name evidence="10" type="ORF">Fot_28947</name>
</gene>
<keyword evidence="6 8" id="KW-0408">Iron</keyword>
<evidence type="ECO:0000256" key="4">
    <source>
        <dbReference type="ARBA" id="ARBA00022964"/>
    </source>
</evidence>
<dbReference type="Pfam" id="PF14226">
    <property type="entry name" value="DIOX_N"/>
    <property type="match status" value="1"/>
</dbReference>
<dbReference type="GO" id="GO:0009805">
    <property type="term" value="P:coumarin biosynthetic process"/>
    <property type="evidence" value="ECO:0007669"/>
    <property type="project" value="UniProtKB-ARBA"/>
</dbReference>
<keyword evidence="3 8" id="KW-0479">Metal-binding</keyword>
<keyword evidence="11" id="KW-1185">Reference proteome</keyword>
<sequence length="402" mass="45202">MFQAPNNVETRELIFERSSVQSDVASAQQPFICSVCSLKLPKPQSEVALLTALSPFILIILAPDSMEPKVLSSGIRYSSLPSSYVRPESERPKLSEVSDCENVPVIDLGCGDRSLIIKQIGDACRDYGFFQVINHGISKESMEKILEVAHEFFNLPVEEKMKLYSDDPSKTMRLSTSFNVKKETVHNWRDYLRLHCYPLDKYVPEWPSIPPSFKDTVSNYCKEVRQLGFRLQEAISESLGLNIDSLKNVLGEQGQHMAVNFYPACPEPELTYGLPAHTDPNAITILLQDSQVAGLQVLKDGKWLAVKPHPDAFVINIGDQLQALSNGKYKSVWHRAVVNADKARLSVASFLCPCDSAVISAPKTLASDGSPIIYRNFTYAEYYKKFWSRNLDQDHCLELFKN</sequence>
<comment type="caution">
    <text evidence="10">The sequence shown here is derived from an EMBL/GenBank/DDBJ whole genome shotgun (WGS) entry which is preliminary data.</text>
</comment>
<keyword evidence="5 8" id="KW-0560">Oxidoreductase</keyword>
<dbReference type="Proteomes" id="UP001604277">
    <property type="component" value="Unassembled WGS sequence"/>
</dbReference>
<evidence type="ECO:0000256" key="1">
    <source>
        <dbReference type="ARBA" id="ARBA00001961"/>
    </source>
</evidence>
<proteinExistence type="inferred from homology"/>
<reference evidence="11" key="1">
    <citation type="submission" date="2024-07" db="EMBL/GenBank/DDBJ databases">
        <title>Two chromosome-level genome assemblies of Korean endemic species Abeliophyllum distichum and Forsythia ovata (Oleaceae).</title>
        <authorList>
            <person name="Jang H."/>
        </authorList>
    </citation>
    <scope>NUCLEOTIDE SEQUENCE [LARGE SCALE GENOMIC DNA]</scope>
</reference>
<dbReference type="GO" id="GO:0002229">
    <property type="term" value="P:defense response to oomycetes"/>
    <property type="evidence" value="ECO:0007669"/>
    <property type="project" value="UniProtKB-ARBA"/>
</dbReference>
<dbReference type="GO" id="GO:0002238">
    <property type="term" value="P:response to molecule of fungal origin"/>
    <property type="evidence" value="ECO:0007669"/>
    <property type="project" value="UniProtKB-ARBA"/>
</dbReference>
<comment type="similarity">
    <text evidence="2 8">Belongs to the iron/ascorbate-dependent oxidoreductase family.</text>
</comment>
<accession>A0ABD1TQG6</accession>
<name>A0ABD1TQG6_9LAMI</name>
<dbReference type="InterPro" id="IPR005123">
    <property type="entry name" value="Oxoglu/Fe-dep_dioxygenase_dom"/>
</dbReference>